<gene>
    <name evidence="3" type="ORF">ILUMI_17259</name>
</gene>
<dbReference type="Pfam" id="PF00057">
    <property type="entry name" value="Ldl_recept_a"/>
    <property type="match status" value="1"/>
</dbReference>
<proteinExistence type="predicted"/>
<dbReference type="Gene3D" id="4.10.400.10">
    <property type="entry name" value="Low-density Lipoprotein Receptor"/>
    <property type="match status" value="1"/>
</dbReference>
<dbReference type="PROSITE" id="PS01209">
    <property type="entry name" value="LDLRA_1"/>
    <property type="match status" value="1"/>
</dbReference>
<evidence type="ECO:0000313" key="3">
    <source>
        <dbReference type="EMBL" id="KAF2888913.1"/>
    </source>
</evidence>
<evidence type="ECO:0000256" key="2">
    <source>
        <dbReference type="PROSITE-ProRule" id="PRU00124"/>
    </source>
</evidence>
<comment type="caution">
    <text evidence="2">Lacks conserved residue(s) required for the propagation of feature annotation.</text>
</comment>
<protein>
    <submittedName>
        <fullName evidence="3">Uncharacterized protein</fullName>
    </submittedName>
</protein>
<keyword evidence="4" id="KW-1185">Reference proteome</keyword>
<feature type="disulfide bond" evidence="2">
    <location>
        <begin position="61"/>
        <end position="79"/>
    </location>
</feature>
<evidence type="ECO:0000313" key="4">
    <source>
        <dbReference type="Proteomes" id="UP000801492"/>
    </source>
</evidence>
<dbReference type="AlphaFoldDB" id="A0A8K0G834"/>
<dbReference type="PROSITE" id="PS50068">
    <property type="entry name" value="LDLRA_2"/>
    <property type="match status" value="1"/>
</dbReference>
<comment type="caution">
    <text evidence="3">The sequence shown here is derived from an EMBL/GenBank/DDBJ whole genome shotgun (WGS) entry which is preliminary data.</text>
</comment>
<sequence length="92" mass="10614">MIFYCHILKIMFCKKNAVFVCFCVFIAYVGCATLNQTQELKERSKRESKCKLFVRPLEYECKSGECIEEDKTCDGNDDCSDGSDEENCEEIP</sequence>
<reference evidence="3" key="1">
    <citation type="submission" date="2019-08" db="EMBL/GenBank/DDBJ databases">
        <title>The genome of the North American firefly Photinus pyralis.</title>
        <authorList>
            <consortium name="Photinus pyralis genome working group"/>
            <person name="Fallon T.R."/>
            <person name="Sander Lower S.E."/>
            <person name="Weng J.-K."/>
        </authorList>
    </citation>
    <scope>NUCLEOTIDE SEQUENCE</scope>
    <source>
        <strain evidence="3">TRF0915ILg1</strain>
        <tissue evidence="3">Whole body</tissue>
    </source>
</reference>
<dbReference type="CDD" id="cd00112">
    <property type="entry name" value="LDLa"/>
    <property type="match status" value="1"/>
</dbReference>
<dbReference type="SMART" id="SM00192">
    <property type="entry name" value="LDLa"/>
    <property type="match status" value="1"/>
</dbReference>
<dbReference type="InterPro" id="IPR023415">
    <property type="entry name" value="LDLR_class-A_CS"/>
</dbReference>
<evidence type="ECO:0000256" key="1">
    <source>
        <dbReference type="ARBA" id="ARBA00023157"/>
    </source>
</evidence>
<name>A0A8K0G834_IGNLU</name>
<dbReference type="InterPro" id="IPR036055">
    <property type="entry name" value="LDL_receptor-like_sf"/>
</dbReference>
<dbReference type="Proteomes" id="UP000801492">
    <property type="component" value="Unassembled WGS sequence"/>
</dbReference>
<dbReference type="InterPro" id="IPR002172">
    <property type="entry name" value="LDrepeatLR_classA_rpt"/>
</dbReference>
<accession>A0A8K0G834</accession>
<dbReference type="EMBL" id="VTPC01072797">
    <property type="protein sequence ID" value="KAF2888913.1"/>
    <property type="molecule type" value="Genomic_DNA"/>
</dbReference>
<dbReference type="SUPFAM" id="SSF57424">
    <property type="entry name" value="LDL receptor-like module"/>
    <property type="match status" value="1"/>
</dbReference>
<keyword evidence="1 2" id="KW-1015">Disulfide bond</keyword>
<feature type="non-terminal residue" evidence="3">
    <location>
        <position position="1"/>
    </location>
</feature>
<organism evidence="3 4">
    <name type="scientific">Ignelater luminosus</name>
    <name type="common">Cucubano</name>
    <name type="synonym">Pyrophorus luminosus</name>
    <dbReference type="NCBI Taxonomy" id="2038154"/>
    <lineage>
        <taxon>Eukaryota</taxon>
        <taxon>Metazoa</taxon>
        <taxon>Ecdysozoa</taxon>
        <taxon>Arthropoda</taxon>
        <taxon>Hexapoda</taxon>
        <taxon>Insecta</taxon>
        <taxon>Pterygota</taxon>
        <taxon>Neoptera</taxon>
        <taxon>Endopterygota</taxon>
        <taxon>Coleoptera</taxon>
        <taxon>Polyphaga</taxon>
        <taxon>Elateriformia</taxon>
        <taxon>Elateroidea</taxon>
        <taxon>Elateridae</taxon>
        <taxon>Agrypninae</taxon>
        <taxon>Pyrophorini</taxon>
        <taxon>Ignelater</taxon>
    </lineage>
</organism>
<feature type="disulfide bond" evidence="2">
    <location>
        <begin position="73"/>
        <end position="88"/>
    </location>
</feature>
<dbReference type="FunFam" id="4.10.400.10:FF:000113">
    <property type="entry name" value="Low-density lipoprotein receptor-related protein 8"/>
    <property type="match status" value="1"/>
</dbReference>